<evidence type="ECO:0000313" key="4">
    <source>
        <dbReference type="RefSeq" id="XP_030524417.2"/>
    </source>
</evidence>
<dbReference type="Pfam" id="PF03140">
    <property type="entry name" value="DUF247"/>
    <property type="match status" value="1"/>
</dbReference>
<dbReference type="InterPro" id="IPR004158">
    <property type="entry name" value="DUF247_pln"/>
</dbReference>
<dbReference type="RefSeq" id="XP_030524417.2">
    <property type="nucleotide sequence ID" value="XM_030668557.2"/>
</dbReference>
<keyword evidence="3" id="KW-1185">Reference proteome</keyword>
<evidence type="ECO:0000313" key="3">
    <source>
        <dbReference type="Proteomes" id="UP000827889"/>
    </source>
</evidence>
<feature type="compositionally biased region" description="Polar residues" evidence="1">
    <location>
        <begin position="1"/>
        <end position="21"/>
    </location>
</feature>
<dbReference type="KEGG" id="rarg:115736731"/>
<proteinExistence type="predicted"/>
<feature type="region of interest" description="Disordered" evidence="1">
    <location>
        <begin position="1"/>
        <end position="30"/>
    </location>
</feature>
<protein>
    <submittedName>
        <fullName evidence="4">UPF0481 protein At3g47200-like</fullName>
    </submittedName>
</protein>
<dbReference type="AlphaFoldDB" id="A0A8B8NPI1"/>
<dbReference type="GeneID" id="115736731"/>
<evidence type="ECO:0000256" key="1">
    <source>
        <dbReference type="SAM" id="MobiDB-lite"/>
    </source>
</evidence>
<reference evidence="4" key="1">
    <citation type="submission" date="2025-08" db="UniProtKB">
        <authorList>
            <consortium name="RefSeq"/>
        </authorList>
    </citation>
    <scope>IDENTIFICATION</scope>
    <source>
        <tissue evidence="4">Leaf</tissue>
    </source>
</reference>
<accession>A0A8B8NPI1</accession>
<organism evidence="3 4">
    <name type="scientific">Rhodamnia argentea</name>
    <dbReference type="NCBI Taxonomy" id="178133"/>
    <lineage>
        <taxon>Eukaryota</taxon>
        <taxon>Viridiplantae</taxon>
        <taxon>Streptophyta</taxon>
        <taxon>Embryophyta</taxon>
        <taxon>Tracheophyta</taxon>
        <taxon>Spermatophyta</taxon>
        <taxon>Magnoliopsida</taxon>
        <taxon>eudicotyledons</taxon>
        <taxon>Gunneridae</taxon>
        <taxon>Pentapetalae</taxon>
        <taxon>rosids</taxon>
        <taxon>malvids</taxon>
        <taxon>Myrtales</taxon>
        <taxon>Myrtaceae</taxon>
        <taxon>Myrtoideae</taxon>
        <taxon>Myrteae</taxon>
        <taxon>Australasian group</taxon>
        <taxon>Rhodamnia</taxon>
    </lineage>
</organism>
<keyword evidence="2" id="KW-0812">Transmembrane</keyword>
<gene>
    <name evidence="4" type="primary">LOC115736731</name>
</gene>
<feature type="transmembrane region" description="Helical" evidence="2">
    <location>
        <begin position="431"/>
        <end position="455"/>
    </location>
</feature>
<sequence>MDSPLLSSRTETCGASESPTIITVPPPLDPSESRIVPVKKSFKCCTRSDQQQYSSIYKVPAYITKLNSKAYQPQVVSLGPYHHDKGELQPMEEHKLHARRHFVTRSRKTDGPFLESLREVAQDLKESYQALDQNWKEDTEDQFLNLMITDGCFMLEIMRTTVGEKRDYAPKNPIFNIYSRKYRTRDIRRDMLMLENQLPMLVLYRLFAVENNGKERDEYEYINRLILRFYSLDPGNKEMGRCLHVLDVLRKGLLMEPKEVQPDLENEESLAGEEIIQSATELEPWIRFKKSKTSSLKDVSFARGVLRLPVITVDDTTQSMFLNLMTFERLHVRAGNEITSYVTFMDNIIDDERDVELLQAQGIIQNAVRSNEVVAKLFNSLCKEVPLESTRRLDIVQKNINEYRQQPWNIGRATLKRWGANLNRTYFRSPWSTLSVGAAIFLFVLTIIQTVYVVLTYYY</sequence>
<dbReference type="Proteomes" id="UP000827889">
    <property type="component" value="Chromosome 8"/>
</dbReference>
<dbReference type="PANTHER" id="PTHR31170:SF18">
    <property type="entry name" value="(WILD MALAYSIAN BANANA) HYPOTHETICAL PROTEIN"/>
    <property type="match status" value="1"/>
</dbReference>
<keyword evidence="2" id="KW-0472">Membrane</keyword>
<dbReference type="PANTHER" id="PTHR31170">
    <property type="entry name" value="BNAC04G53230D PROTEIN"/>
    <property type="match status" value="1"/>
</dbReference>
<name>A0A8B8NPI1_9MYRT</name>
<keyword evidence="2" id="KW-1133">Transmembrane helix</keyword>
<evidence type="ECO:0000256" key="2">
    <source>
        <dbReference type="SAM" id="Phobius"/>
    </source>
</evidence>